<dbReference type="Proteomes" id="UP001157017">
    <property type="component" value="Unassembled WGS sequence"/>
</dbReference>
<keyword evidence="1" id="KW-0472">Membrane</keyword>
<comment type="caution">
    <text evidence="2">The sequence shown here is derived from an EMBL/GenBank/DDBJ whole genome shotgun (WGS) entry which is preliminary data.</text>
</comment>
<evidence type="ECO:0000313" key="3">
    <source>
        <dbReference type="Proteomes" id="UP001157017"/>
    </source>
</evidence>
<organism evidence="2 3">
    <name type="scientific">Angustibacter aerolatus</name>
    <dbReference type="NCBI Taxonomy" id="1162965"/>
    <lineage>
        <taxon>Bacteria</taxon>
        <taxon>Bacillati</taxon>
        <taxon>Actinomycetota</taxon>
        <taxon>Actinomycetes</taxon>
        <taxon>Kineosporiales</taxon>
        <taxon>Kineosporiaceae</taxon>
    </lineage>
</organism>
<evidence type="ECO:0000313" key="2">
    <source>
        <dbReference type="EMBL" id="GMA85979.1"/>
    </source>
</evidence>
<accession>A0ABQ6JDU6</accession>
<keyword evidence="3" id="KW-1185">Reference proteome</keyword>
<keyword evidence="1" id="KW-1133">Transmembrane helix</keyword>
<proteinExistence type="predicted"/>
<name>A0ABQ6JDU6_9ACTN</name>
<sequence>MLIVVGCYAWAAPQRLAAVLVIAFAVATALVVVLTPRPPEDVPD</sequence>
<protein>
    <submittedName>
        <fullName evidence="2">Uncharacterized protein</fullName>
    </submittedName>
</protein>
<evidence type="ECO:0000256" key="1">
    <source>
        <dbReference type="SAM" id="Phobius"/>
    </source>
</evidence>
<reference evidence="3" key="1">
    <citation type="journal article" date="2019" name="Int. J. Syst. Evol. Microbiol.">
        <title>The Global Catalogue of Microorganisms (GCM) 10K type strain sequencing project: providing services to taxonomists for standard genome sequencing and annotation.</title>
        <authorList>
            <consortium name="The Broad Institute Genomics Platform"/>
            <consortium name="The Broad Institute Genome Sequencing Center for Infectious Disease"/>
            <person name="Wu L."/>
            <person name="Ma J."/>
        </authorList>
    </citation>
    <scope>NUCLEOTIDE SEQUENCE [LARGE SCALE GENOMIC DNA]</scope>
    <source>
        <strain evidence="3">NBRC 108730</strain>
    </source>
</reference>
<gene>
    <name evidence="2" type="ORF">GCM10025868_12290</name>
</gene>
<feature type="transmembrane region" description="Helical" evidence="1">
    <location>
        <begin position="16"/>
        <end position="35"/>
    </location>
</feature>
<dbReference type="EMBL" id="BSUZ01000001">
    <property type="protein sequence ID" value="GMA85979.1"/>
    <property type="molecule type" value="Genomic_DNA"/>
</dbReference>
<keyword evidence="1" id="KW-0812">Transmembrane</keyword>